<name>A0ACB7PIB3_9PEZI</name>
<protein>
    <submittedName>
        <fullName evidence="1">Uncharacterized protein</fullName>
    </submittedName>
</protein>
<sequence length="1008" mass="111686">MAQDTIAERFGWGLKLLLDKSNEGKPEEECLDTWETEDRIIWARDVLPSSIRNLRVFAYGYAGTPKSACNRATVHSIAVDFLSLLTDERDLPRFKYRPLILAGHNLGGNIIKEALVIEKGRSGGEHRDIYYSTCGVFFFGTPHGGLNASVFKKVVMKVAMANRHPLAGLLDKTSGTLGWTTETVIMVDTADHIRMCKLGGTKDPPDNTGNLLAQETKKIITGSAKATSESGRETAFADKKRLTLEWLGVVKMQPGKRPIEPAKGTCESVAQKCFDKWHVGPQDGHGNLRTLWVKGPRGCGKAHLAKYMAENWEEDMVKKWEQTRDPGSPKPRPTAIVAHCSVNDIITQYRIATSVAICWLREVLDAYPILIRHLTGIYDREAADNRGLHVCDWDEDRIVDLWQEVIAAVSKEVDFLVFIADGMDKCSDPSALPTLLDWVAQAAAKAASSGGRAEFQVLVFSNDSEDLRHLNQFPSYQLTTDSFEPDVECALRDRVNAILRRHSGEGQSHGEQGQQRDGEAGRMGDSELGKLLWKTISSCGEKTHLWATVLVGEIETADLSDKASLVAFLESFNSSSDGGMLDALYGTILQRISSTGGLATRSLNVLFWMMHHIGTMNMEELRAGCSMLEATGFGRDGPRDGRPKKRIQEEDVRRIDYRTLVRAVRNCGDLVKVWPGRLCLIHDSFREYLTSSTDTSIHRDYRCSQKKADKVISRLCVDYLLLRRFGNPGPRVTEQGRDQWEDKVHDRVKGNKFMRYASLRWIEHLERSGKGSPFRKLLDPEKGYMRNWTEVLWYWTKADEGVGYPEESFPWDLFPLKMKPSEEAPLLNQPPPKEESWWRQKRVWFALCALVLITIGGAVGGVVGSQPIQRDGGQAETGTNPLLINPPPSHSDTPAPPSIHVVPTGARNPLSPPPTANTTGASTNSSTTLTPPKPNPPRPTPGTATAPPLPRAALSILFTTLPNHGSSALAKRHISVCDAGIPSASSCGRYADQRIVLGQVPEVLHQVV</sequence>
<comment type="caution">
    <text evidence="1">The sequence shown here is derived from an EMBL/GenBank/DDBJ whole genome shotgun (WGS) entry which is preliminary data.</text>
</comment>
<organism evidence="1 2">
    <name type="scientific">Chaetomium tenue</name>
    <dbReference type="NCBI Taxonomy" id="1854479"/>
    <lineage>
        <taxon>Eukaryota</taxon>
        <taxon>Fungi</taxon>
        <taxon>Dikarya</taxon>
        <taxon>Ascomycota</taxon>
        <taxon>Pezizomycotina</taxon>
        <taxon>Sordariomycetes</taxon>
        <taxon>Sordariomycetidae</taxon>
        <taxon>Sordariales</taxon>
        <taxon>Chaetomiaceae</taxon>
        <taxon>Chaetomium</taxon>
    </lineage>
</organism>
<proteinExistence type="predicted"/>
<reference evidence="1 2" key="1">
    <citation type="journal article" date="2021" name="Nat. Commun.">
        <title>Genetic determinants of endophytism in the Arabidopsis root mycobiome.</title>
        <authorList>
            <person name="Mesny F."/>
            <person name="Miyauchi S."/>
            <person name="Thiergart T."/>
            <person name="Pickel B."/>
            <person name="Atanasova L."/>
            <person name="Karlsson M."/>
            <person name="Huettel B."/>
            <person name="Barry K.W."/>
            <person name="Haridas S."/>
            <person name="Chen C."/>
            <person name="Bauer D."/>
            <person name="Andreopoulos W."/>
            <person name="Pangilinan J."/>
            <person name="LaButti K."/>
            <person name="Riley R."/>
            <person name="Lipzen A."/>
            <person name="Clum A."/>
            <person name="Drula E."/>
            <person name="Henrissat B."/>
            <person name="Kohler A."/>
            <person name="Grigoriev I.V."/>
            <person name="Martin F.M."/>
            <person name="Hacquard S."/>
        </authorList>
    </citation>
    <scope>NUCLEOTIDE SEQUENCE [LARGE SCALE GENOMIC DNA]</scope>
    <source>
        <strain evidence="1 2">MPI-SDFR-AT-0079</strain>
    </source>
</reference>
<dbReference type="EMBL" id="JAGIZQ010000002">
    <property type="protein sequence ID" value="KAH6641322.1"/>
    <property type="molecule type" value="Genomic_DNA"/>
</dbReference>
<evidence type="ECO:0000313" key="1">
    <source>
        <dbReference type="EMBL" id="KAH6641322.1"/>
    </source>
</evidence>
<accession>A0ACB7PIB3</accession>
<dbReference type="Proteomes" id="UP000724584">
    <property type="component" value="Unassembled WGS sequence"/>
</dbReference>
<gene>
    <name evidence="1" type="ORF">F5144DRAFT_590647</name>
</gene>
<evidence type="ECO:0000313" key="2">
    <source>
        <dbReference type="Proteomes" id="UP000724584"/>
    </source>
</evidence>
<keyword evidence="2" id="KW-1185">Reference proteome</keyword>